<evidence type="ECO:0000256" key="8">
    <source>
        <dbReference type="RuleBase" id="RU003827"/>
    </source>
</evidence>
<keyword evidence="4 10" id="KW-0732">Signal</keyword>
<dbReference type="SMART" id="SM01190">
    <property type="entry name" value="EMP24_GP25L"/>
    <property type="match status" value="1"/>
</dbReference>
<sequence>MRGTFLLLVLASLVGCALGYRIDLKPYKQQCFYDEVGNDGYYTISYEVLDNQIIDFTLTGPNGQTVTNILQKSNGYYDISQPKDAGRYKFCFNNPNNSPSPKSVAFHAHGLDPDHLLPIEEKASPMEKEVIHLAQTIESTLDHFDYMINREELHRNTAESTNARVKWWSAIQILVVIAACGWQIWYLKSFFEVKRVV</sequence>
<dbReference type="Proteomes" id="UP001151582">
    <property type="component" value="Unassembled WGS sequence"/>
</dbReference>
<evidence type="ECO:0000256" key="6">
    <source>
        <dbReference type="ARBA" id="ARBA00023136"/>
    </source>
</evidence>
<name>A0A9W8EAW6_9FUNG</name>
<dbReference type="EMBL" id="JANBQB010000028">
    <property type="protein sequence ID" value="KAJ1984167.1"/>
    <property type="molecule type" value="Genomic_DNA"/>
</dbReference>
<evidence type="ECO:0000313" key="13">
    <source>
        <dbReference type="Proteomes" id="UP001151582"/>
    </source>
</evidence>
<protein>
    <submittedName>
        <fullName evidence="12">P24 complex component</fullName>
    </submittedName>
</protein>
<dbReference type="PANTHER" id="PTHR22811">
    <property type="entry name" value="TRANSMEMBRANE EMP24 DOMAIN-CONTAINING PROTEIN"/>
    <property type="match status" value="1"/>
</dbReference>
<evidence type="ECO:0000256" key="5">
    <source>
        <dbReference type="ARBA" id="ARBA00022989"/>
    </source>
</evidence>
<proteinExistence type="inferred from homology"/>
<dbReference type="OrthoDB" id="62956at2759"/>
<organism evidence="12 13">
    <name type="scientific">Dimargaris verticillata</name>
    <dbReference type="NCBI Taxonomy" id="2761393"/>
    <lineage>
        <taxon>Eukaryota</taxon>
        <taxon>Fungi</taxon>
        <taxon>Fungi incertae sedis</taxon>
        <taxon>Zoopagomycota</taxon>
        <taxon>Kickxellomycotina</taxon>
        <taxon>Dimargaritomycetes</taxon>
        <taxon>Dimargaritales</taxon>
        <taxon>Dimargaritaceae</taxon>
        <taxon>Dimargaris</taxon>
    </lineage>
</organism>
<evidence type="ECO:0000256" key="4">
    <source>
        <dbReference type="ARBA" id="ARBA00022729"/>
    </source>
</evidence>
<feature type="chain" id="PRO_5040844564" evidence="10">
    <location>
        <begin position="20"/>
        <end position="197"/>
    </location>
</feature>
<dbReference type="Pfam" id="PF01105">
    <property type="entry name" value="EMP24_GP25L"/>
    <property type="match status" value="1"/>
</dbReference>
<evidence type="ECO:0000256" key="7">
    <source>
        <dbReference type="ARBA" id="ARBA00037847"/>
    </source>
</evidence>
<dbReference type="SUPFAM" id="SSF101576">
    <property type="entry name" value="Supernatant protein factor (SPF), C-terminal domain"/>
    <property type="match status" value="1"/>
</dbReference>
<dbReference type="GO" id="GO:0012505">
    <property type="term" value="C:endomembrane system"/>
    <property type="evidence" value="ECO:0007669"/>
    <property type="project" value="UniProtKB-SubCell"/>
</dbReference>
<comment type="caution">
    <text evidence="12">The sequence shown here is derived from an EMBL/GenBank/DDBJ whole genome shotgun (WGS) entry which is preliminary data.</text>
</comment>
<feature type="signal peptide" evidence="10">
    <location>
        <begin position="1"/>
        <end position="19"/>
    </location>
</feature>
<comment type="similarity">
    <text evidence="2 8">Belongs to the EMP24/GP25L family.</text>
</comment>
<feature type="transmembrane region" description="Helical" evidence="9">
    <location>
        <begin position="167"/>
        <end position="187"/>
    </location>
</feature>
<dbReference type="PROSITE" id="PS51257">
    <property type="entry name" value="PROKAR_LIPOPROTEIN"/>
    <property type="match status" value="1"/>
</dbReference>
<evidence type="ECO:0000256" key="3">
    <source>
        <dbReference type="ARBA" id="ARBA00022692"/>
    </source>
</evidence>
<dbReference type="InterPro" id="IPR009038">
    <property type="entry name" value="GOLD_dom"/>
</dbReference>
<evidence type="ECO:0000259" key="11">
    <source>
        <dbReference type="PROSITE" id="PS50866"/>
    </source>
</evidence>
<keyword evidence="3 8" id="KW-0812">Transmembrane</keyword>
<feature type="domain" description="GOLD" evidence="11">
    <location>
        <begin position="29"/>
        <end position="110"/>
    </location>
</feature>
<dbReference type="InterPro" id="IPR015720">
    <property type="entry name" value="Emp24-like"/>
</dbReference>
<evidence type="ECO:0000256" key="10">
    <source>
        <dbReference type="SAM" id="SignalP"/>
    </source>
</evidence>
<dbReference type="InterPro" id="IPR036598">
    <property type="entry name" value="GOLD_dom_sf"/>
</dbReference>
<dbReference type="GO" id="GO:0016020">
    <property type="term" value="C:membrane"/>
    <property type="evidence" value="ECO:0007669"/>
    <property type="project" value="UniProtKB-SubCell"/>
</dbReference>
<accession>A0A9W8EAW6</accession>
<dbReference type="PROSITE" id="PS50866">
    <property type="entry name" value="GOLD"/>
    <property type="match status" value="1"/>
</dbReference>
<evidence type="ECO:0000256" key="2">
    <source>
        <dbReference type="ARBA" id="ARBA00007104"/>
    </source>
</evidence>
<comment type="subcellular location">
    <subcellularLocation>
        <location evidence="7">Endomembrane system</location>
        <topology evidence="7">Single-pass membrane protein</topology>
    </subcellularLocation>
    <subcellularLocation>
        <location evidence="1 8">Membrane</location>
        <topology evidence="1 8">Single-pass type I membrane protein</topology>
    </subcellularLocation>
</comment>
<evidence type="ECO:0000256" key="1">
    <source>
        <dbReference type="ARBA" id="ARBA00004479"/>
    </source>
</evidence>
<gene>
    <name evidence="12" type="primary">EMP24</name>
    <name evidence="12" type="ORF">H4R34_000821</name>
</gene>
<dbReference type="AlphaFoldDB" id="A0A9W8EAW6"/>
<keyword evidence="6 9" id="KW-0472">Membrane</keyword>
<keyword evidence="13" id="KW-1185">Reference proteome</keyword>
<keyword evidence="5 9" id="KW-1133">Transmembrane helix</keyword>
<reference evidence="12" key="1">
    <citation type="submission" date="2022-07" db="EMBL/GenBank/DDBJ databases">
        <title>Phylogenomic reconstructions and comparative analyses of Kickxellomycotina fungi.</title>
        <authorList>
            <person name="Reynolds N.K."/>
            <person name="Stajich J.E."/>
            <person name="Barry K."/>
            <person name="Grigoriev I.V."/>
            <person name="Crous P."/>
            <person name="Smith M.E."/>
        </authorList>
    </citation>
    <scope>NUCLEOTIDE SEQUENCE</scope>
    <source>
        <strain evidence="12">RSA 567</strain>
    </source>
</reference>
<evidence type="ECO:0000256" key="9">
    <source>
        <dbReference type="SAM" id="Phobius"/>
    </source>
</evidence>
<evidence type="ECO:0000313" key="12">
    <source>
        <dbReference type="EMBL" id="KAJ1984167.1"/>
    </source>
</evidence>